<dbReference type="EMBL" id="RBVX01000010">
    <property type="protein sequence ID" value="RSL33063.1"/>
    <property type="molecule type" value="Genomic_DNA"/>
</dbReference>
<evidence type="ECO:0000256" key="3">
    <source>
        <dbReference type="ARBA" id="ARBA00023211"/>
    </source>
</evidence>
<dbReference type="Proteomes" id="UP000275076">
    <property type="component" value="Unassembled WGS sequence"/>
</dbReference>
<dbReference type="SUPFAM" id="SSF53743">
    <property type="entry name" value="FucI/AraA N-terminal and middle domains"/>
    <property type="match status" value="1"/>
</dbReference>
<evidence type="ECO:0000259" key="7">
    <source>
        <dbReference type="Pfam" id="PF02610"/>
    </source>
</evidence>
<dbReference type="InterPro" id="IPR055390">
    <property type="entry name" value="AraA_central"/>
</dbReference>
<keyword evidence="2 6" id="KW-0054">Arabinose catabolism</keyword>
<dbReference type="GO" id="GO:0005829">
    <property type="term" value="C:cytosol"/>
    <property type="evidence" value="ECO:0007669"/>
    <property type="project" value="TreeGrafter"/>
</dbReference>
<proteinExistence type="inferred from homology"/>
<gene>
    <name evidence="6" type="primary">araA</name>
    <name evidence="10" type="ORF">D7Z54_12190</name>
</gene>
<evidence type="ECO:0000259" key="9">
    <source>
        <dbReference type="Pfam" id="PF24856"/>
    </source>
</evidence>
<dbReference type="SUPFAM" id="SSF50443">
    <property type="entry name" value="FucI/AraA C-terminal domain-like"/>
    <property type="match status" value="1"/>
</dbReference>
<dbReference type="InterPro" id="IPR055389">
    <property type="entry name" value="AraA_N"/>
</dbReference>
<dbReference type="InterPro" id="IPR009015">
    <property type="entry name" value="Fucose_isomerase_N/cen_sf"/>
</dbReference>
<dbReference type="Pfam" id="PF24856">
    <property type="entry name" value="AraA_central"/>
    <property type="match status" value="1"/>
</dbReference>
<feature type="domain" description="L-arabinose isomerase C-terminal" evidence="8">
    <location>
        <begin position="326"/>
        <end position="471"/>
    </location>
</feature>
<comment type="function">
    <text evidence="6">Catalyzes the conversion of L-arabinose to L-ribulose.</text>
</comment>
<dbReference type="GO" id="GO:0019569">
    <property type="term" value="P:L-arabinose catabolic process to D-xylulose 5-phosphate"/>
    <property type="evidence" value="ECO:0007669"/>
    <property type="project" value="UniProtKB-UniRule"/>
</dbReference>
<keyword evidence="3 6" id="KW-0464">Manganese</keyword>
<evidence type="ECO:0000313" key="11">
    <source>
        <dbReference type="Proteomes" id="UP000275076"/>
    </source>
</evidence>
<comment type="caution">
    <text evidence="10">The sequence shown here is derived from an EMBL/GenBank/DDBJ whole genome shotgun (WGS) entry which is preliminary data.</text>
</comment>
<accession>A0A3R9WT46</accession>
<dbReference type="PIRSF" id="PIRSF001478">
    <property type="entry name" value="L-ara_isomerase"/>
    <property type="match status" value="1"/>
</dbReference>
<comment type="cofactor">
    <cofactor evidence="6">
        <name>Mn(2+)</name>
        <dbReference type="ChEBI" id="CHEBI:29035"/>
    </cofactor>
    <text evidence="6">Binds 1 Mn(2+) ion per subunit.</text>
</comment>
<dbReference type="EC" id="5.3.1.4" evidence="6"/>
<comment type="catalytic activity">
    <reaction evidence="6">
        <text>beta-L-arabinopyranose = L-ribulose</text>
        <dbReference type="Rhea" id="RHEA:14821"/>
        <dbReference type="ChEBI" id="CHEBI:16880"/>
        <dbReference type="ChEBI" id="CHEBI:40886"/>
        <dbReference type="EC" id="5.3.1.4"/>
    </reaction>
</comment>
<dbReference type="InterPro" id="IPR038583">
    <property type="entry name" value="AraA_N_sf"/>
</dbReference>
<dbReference type="Pfam" id="PF11762">
    <property type="entry name" value="Arabinose_Iso_C"/>
    <property type="match status" value="1"/>
</dbReference>
<keyword evidence="4 6" id="KW-0413">Isomerase</keyword>
<evidence type="ECO:0000256" key="6">
    <source>
        <dbReference type="HAMAP-Rule" id="MF_00519"/>
    </source>
</evidence>
<feature type="binding site" evidence="6">
    <location>
        <position position="306"/>
    </location>
    <ligand>
        <name>Mn(2+)</name>
        <dbReference type="ChEBI" id="CHEBI:29035"/>
    </ligand>
</feature>
<feature type="domain" description="L-arabinose isomerase central" evidence="9">
    <location>
        <begin position="177"/>
        <end position="324"/>
    </location>
</feature>
<dbReference type="PANTHER" id="PTHR38464">
    <property type="entry name" value="L-ARABINOSE ISOMERASE"/>
    <property type="match status" value="1"/>
</dbReference>
<dbReference type="InterPro" id="IPR004216">
    <property type="entry name" value="Fuc/Ara_isomerase_C"/>
</dbReference>
<dbReference type="CDD" id="cd03557">
    <property type="entry name" value="L-arabinose_isomerase"/>
    <property type="match status" value="1"/>
</dbReference>
<comment type="pathway">
    <text evidence="6">Carbohydrate degradation; L-arabinose degradation via L-ribulose; D-xylulose 5-phosphate from L-arabinose (bacterial route): step 1/3.</text>
</comment>
<evidence type="ECO:0000256" key="1">
    <source>
        <dbReference type="ARBA" id="ARBA00022723"/>
    </source>
</evidence>
<dbReference type="OrthoDB" id="9765600at2"/>
<dbReference type="PANTHER" id="PTHR38464:SF1">
    <property type="entry name" value="L-ARABINOSE ISOMERASE"/>
    <property type="match status" value="1"/>
</dbReference>
<dbReference type="HAMAP" id="MF_00519">
    <property type="entry name" value="Arabinose_Isome"/>
    <property type="match status" value="1"/>
</dbReference>
<evidence type="ECO:0000259" key="8">
    <source>
        <dbReference type="Pfam" id="PF11762"/>
    </source>
</evidence>
<dbReference type="RefSeq" id="WP_125556128.1">
    <property type="nucleotide sequence ID" value="NZ_RBVX01000010.1"/>
</dbReference>
<evidence type="ECO:0000313" key="10">
    <source>
        <dbReference type="EMBL" id="RSL33063.1"/>
    </source>
</evidence>
<dbReference type="NCBIfam" id="NF002795">
    <property type="entry name" value="PRK02929.1"/>
    <property type="match status" value="1"/>
</dbReference>
<feature type="domain" description="L-arabinose isomerase N-terminal" evidence="7">
    <location>
        <begin position="8"/>
        <end position="172"/>
    </location>
</feature>
<sequence>MLKTKAYDIWFVTGSQHLYGEDTLAEVQAHSKEIVEELNEDESISVNIVLKNVVTTSDEILKLVREANSDDHCAGIITWMHTFSPAKIWIAGLKALQKPLLHLHTQYNAAIPWEKIDMDFMNLNQSAHGDREFGFMTARMDIPRKVIAGHWQRKEVKDRIGRWAKAAVTFSEGRNIKVARFGDNMRNVAVTEGDKVEAEMTFGWIVQAHGIGDLVEYVDSVTDEQIELLLKEYKEEYEIPSDIADNVDQWNAVREQARIEVGMEAFLEEGGYTAFTTNFEDLHGMKQLPGLAVQRLMEKGYGFGGEGDWKTAALVRAMKVMADGKDTSFMEDYTYHMEEGNGLVLGSHMLEVCPTIRKPNEKPTIEVQPLSMGGKDDPSRIVFNSKTGRAVNVCIIDLGNRYRMVLNEVEAVEVKEDMPHLPVARVLWDPAPSLEESAESWILAGGAHHTCLSYALTIEDMQDWAEMQGIECVVIDESTRPRQIQQELRQNEGYWGSKKFI</sequence>
<protein>
    <recommendedName>
        <fullName evidence="6">L-arabinose isomerase</fullName>
        <ecNumber evidence="6">5.3.1.4</ecNumber>
    </recommendedName>
</protein>
<dbReference type="InterPro" id="IPR003762">
    <property type="entry name" value="Lara_isomerase"/>
</dbReference>
<dbReference type="Gene3D" id="3.40.50.10940">
    <property type="match status" value="1"/>
</dbReference>
<organism evidence="10 11">
    <name type="scientific">Salibacterium salarium</name>
    <dbReference type="NCBI Taxonomy" id="284579"/>
    <lineage>
        <taxon>Bacteria</taxon>
        <taxon>Bacillati</taxon>
        <taxon>Bacillota</taxon>
        <taxon>Bacilli</taxon>
        <taxon>Bacillales</taxon>
        <taxon>Bacillaceae</taxon>
    </lineage>
</organism>
<dbReference type="Pfam" id="PF02610">
    <property type="entry name" value="AraA_N"/>
    <property type="match status" value="1"/>
</dbReference>
<name>A0A3R9WT46_9BACI</name>
<evidence type="ECO:0000256" key="4">
    <source>
        <dbReference type="ARBA" id="ARBA00023235"/>
    </source>
</evidence>
<dbReference type="GO" id="GO:0030145">
    <property type="term" value="F:manganese ion binding"/>
    <property type="evidence" value="ECO:0007669"/>
    <property type="project" value="UniProtKB-UniRule"/>
</dbReference>
<feature type="binding site" evidence="6">
    <location>
        <position position="449"/>
    </location>
    <ligand>
        <name>Mn(2+)</name>
        <dbReference type="ChEBI" id="CHEBI:29035"/>
    </ligand>
</feature>
<dbReference type="UniPathway" id="UPA00145">
    <property type="reaction ID" value="UER00565"/>
</dbReference>
<feature type="binding site" evidence="6">
    <location>
        <position position="331"/>
    </location>
    <ligand>
        <name>Mn(2+)</name>
        <dbReference type="ChEBI" id="CHEBI:29035"/>
    </ligand>
</feature>
<keyword evidence="11" id="KW-1185">Reference proteome</keyword>
<evidence type="ECO:0000256" key="2">
    <source>
        <dbReference type="ARBA" id="ARBA00022935"/>
    </source>
</evidence>
<reference evidence="10 11" key="1">
    <citation type="submission" date="2018-10" db="EMBL/GenBank/DDBJ databases">
        <title>Draft genome sequence of Bacillus salarius IM0101, isolated from a hypersaline soil in Inner Mongolia, China.</title>
        <authorList>
            <person name="Yamprayoonswat W."/>
            <person name="Boonvisut S."/>
            <person name="Jumpathong W."/>
            <person name="Sittihan S."/>
            <person name="Ruangsuj P."/>
            <person name="Wanthongcharoen S."/>
            <person name="Thongpramul N."/>
            <person name="Pimmason S."/>
            <person name="Yu B."/>
            <person name="Yasawong M."/>
        </authorList>
    </citation>
    <scope>NUCLEOTIDE SEQUENCE [LARGE SCALE GENOMIC DNA]</scope>
    <source>
        <strain evidence="10 11">IM0101</strain>
    </source>
</reference>
<dbReference type="InterPro" id="IPR024664">
    <property type="entry name" value="Ara_Isoase_C"/>
</dbReference>
<dbReference type="AlphaFoldDB" id="A0A3R9WT46"/>
<evidence type="ECO:0000256" key="5">
    <source>
        <dbReference type="ARBA" id="ARBA00023277"/>
    </source>
</evidence>
<comment type="similarity">
    <text evidence="6">Belongs to the arabinose isomerase family.</text>
</comment>
<feature type="binding site" evidence="6">
    <location>
        <position position="348"/>
    </location>
    <ligand>
        <name>Mn(2+)</name>
        <dbReference type="ChEBI" id="CHEBI:29035"/>
    </ligand>
</feature>
<dbReference type="GO" id="GO:0008733">
    <property type="term" value="F:L-arabinose isomerase activity"/>
    <property type="evidence" value="ECO:0007669"/>
    <property type="project" value="UniProtKB-UniRule"/>
</dbReference>
<keyword evidence="5 6" id="KW-0119">Carbohydrate metabolism</keyword>
<keyword evidence="1 6" id="KW-0479">Metal-binding</keyword>